<gene>
    <name evidence="2" type="ORF">O8D18_11635</name>
    <name evidence="1" type="ORF">OZZ17_15655</name>
</gene>
<dbReference type="RefSeq" id="WP_242953316.1">
    <property type="nucleotide sequence ID" value="NZ_CAXSWW010000015.1"/>
</dbReference>
<evidence type="ECO:0000313" key="1">
    <source>
        <dbReference type="EMBL" id="MCZ0668936.1"/>
    </source>
</evidence>
<protein>
    <recommendedName>
        <fullName evidence="4">Tc1-like transposase DDE domain-containing protein</fullName>
    </recommendedName>
</protein>
<reference evidence="2" key="2">
    <citation type="submission" date="2022-12" db="EMBL/GenBank/DDBJ databases">
        <title>Genome of R. gnavus strain RSHDN_123.</title>
        <authorList>
            <person name="Abdugheni R."/>
        </authorList>
    </citation>
    <scope>NUCLEOTIDE SEQUENCE</scope>
    <source>
        <strain evidence="2">RSHDN_123</strain>
    </source>
</reference>
<name>A0A9Q4F1M1_MEDGN</name>
<dbReference type="AlphaFoldDB" id="A0A9Q4F1M1"/>
<comment type="caution">
    <text evidence="1">The sequence shown here is derived from an EMBL/GenBank/DDBJ whole genome shotgun (WGS) entry which is preliminary data.</text>
</comment>
<organism evidence="1 3">
    <name type="scientific">Mediterraneibacter gnavus</name>
    <name type="common">Ruminococcus gnavus</name>
    <dbReference type="NCBI Taxonomy" id="33038"/>
    <lineage>
        <taxon>Bacteria</taxon>
        <taxon>Bacillati</taxon>
        <taxon>Bacillota</taxon>
        <taxon>Clostridia</taxon>
        <taxon>Lachnospirales</taxon>
        <taxon>Lachnospiraceae</taxon>
        <taxon>Mediterraneibacter</taxon>
    </lineage>
</organism>
<dbReference type="EMBL" id="JAPZED010000013">
    <property type="protein sequence ID" value="MCZ7694680.1"/>
    <property type="molecule type" value="Genomic_DNA"/>
</dbReference>
<dbReference type="Proteomes" id="UP001148455">
    <property type="component" value="Unassembled WGS sequence"/>
</dbReference>
<accession>A0A9Q4F1M1</accession>
<dbReference type="EMBL" id="JAPRAY010000026">
    <property type="protein sequence ID" value="MCZ0668936.1"/>
    <property type="molecule type" value="Genomic_DNA"/>
</dbReference>
<reference evidence="1" key="1">
    <citation type="submission" date="2022-11" db="EMBL/GenBank/DDBJ databases">
        <title>Temperate bacteriophages infecting mucin-degrading bacterium Ruminococcus gnavus from the human gut.</title>
        <authorList>
            <person name="Buttimer C."/>
        </authorList>
    </citation>
    <scope>NUCLEOTIDE SEQUENCE</scope>
    <source>
        <strain evidence="1">CCUG 49994</strain>
    </source>
</reference>
<dbReference type="Proteomes" id="UP001079535">
    <property type="component" value="Unassembled WGS sequence"/>
</dbReference>
<sequence>MRQNRSVPDVKEKRKSWREHLSENDANHLVFLDESGVNTDMTRHYARSKKNERAVDSTPVNTPCNTTILSSVRLNGKHAIRFIAAERPWNSLQNI</sequence>
<proteinExistence type="predicted"/>
<evidence type="ECO:0000313" key="2">
    <source>
        <dbReference type="EMBL" id="MCZ7694680.1"/>
    </source>
</evidence>
<evidence type="ECO:0000313" key="3">
    <source>
        <dbReference type="Proteomes" id="UP001079535"/>
    </source>
</evidence>
<evidence type="ECO:0008006" key="4">
    <source>
        <dbReference type="Google" id="ProtNLM"/>
    </source>
</evidence>